<name>A0A5K4EV57_SCHMA</name>
<evidence type="ECO:0000256" key="11">
    <source>
        <dbReference type="ARBA" id="ARBA00023069"/>
    </source>
</evidence>
<keyword evidence="9" id="KW-0970">Cilium biogenesis/degradation</keyword>
<dbReference type="WBParaSite" id="Smp_159340.2">
    <property type="protein sequence ID" value="Smp_159340.2"/>
    <property type="gene ID" value="Smp_159340"/>
</dbReference>
<keyword evidence="11" id="KW-0969">Cilium</keyword>
<evidence type="ECO:0000256" key="9">
    <source>
        <dbReference type="ARBA" id="ARBA00022794"/>
    </source>
</evidence>
<evidence type="ECO:0000256" key="1">
    <source>
        <dbReference type="ARBA" id="ARBA00004120"/>
    </source>
</evidence>
<keyword evidence="6" id="KW-0217">Developmental protein</keyword>
<dbReference type="InterPro" id="IPR027417">
    <property type="entry name" value="P-loop_NTPase"/>
</dbReference>
<evidence type="ECO:0000256" key="10">
    <source>
        <dbReference type="ARBA" id="ARBA00023017"/>
    </source>
</evidence>
<comment type="subcellular location">
    <subcellularLocation>
        <location evidence="3">Cytoplasm</location>
        <location evidence="3">Cytoskeleton</location>
        <location evidence="3">Cilium axoneme</location>
    </subcellularLocation>
    <subcellularLocation>
        <location evidence="1">Cytoplasm</location>
        <location evidence="1">Cytoskeleton</location>
        <location evidence="1">Cilium basal body</location>
    </subcellularLocation>
    <subcellularLocation>
        <location evidence="2">Cytoplasm</location>
        <location evidence="2">Cytoskeleton</location>
        <location evidence="2">Microtubule organizing center</location>
        <location evidence="2">Centrosome</location>
    </subcellularLocation>
</comment>
<evidence type="ECO:0000256" key="3">
    <source>
        <dbReference type="ARBA" id="ARBA00004430"/>
    </source>
</evidence>
<dbReference type="STRING" id="6183.A0A5K4EV57"/>
<dbReference type="SUPFAM" id="SSF52540">
    <property type="entry name" value="P-loop containing nucleoside triphosphate hydrolases"/>
    <property type="match status" value="1"/>
</dbReference>
<dbReference type="InterPro" id="IPR040045">
    <property type="entry name" value="DYNC2LI1"/>
</dbReference>
<dbReference type="ExpressionAtlas" id="A0A5K4EV57">
    <property type="expression patterns" value="baseline"/>
</dbReference>
<dbReference type="GO" id="GO:0045504">
    <property type="term" value="F:dynein heavy chain binding"/>
    <property type="evidence" value="ECO:0007669"/>
    <property type="project" value="TreeGrafter"/>
</dbReference>
<dbReference type="Gene3D" id="3.40.50.300">
    <property type="entry name" value="P-loop containing nucleotide triphosphate hydrolases"/>
    <property type="match status" value="1"/>
</dbReference>
<dbReference type="GO" id="GO:0005874">
    <property type="term" value="C:microtubule"/>
    <property type="evidence" value="ECO:0007669"/>
    <property type="project" value="UniProtKB-KW"/>
</dbReference>
<comment type="similarity">
    <text evidence="4">Belongs to the dynein light intermediate chain family.</text>
</comment>
<dbReference type="GO" id="GO:0036064">
    <property type="term" value="C:ciliary basal body"/>
    <property type="evidence" value="ECO:0007669"/>
    <property type="project" value="TreeGrafter"/>
</dbReference>
<dbReference type="FunCoup" id="A0A5K4EV57">
    <property type="interactions" value="81"/>
</dbReference>
<dbReference type="PANTHER" id="PTHR13236">
    <property type="entry name" value="DYNEIN 2 LIGHT INTERMEDIATE CHAIN, ISOFORM 2"/>
    <property type="match status" value="1"/>
</dbReference>
<organism evidence="15">
    <name type="scientific">Schistosoma mansoni</name>
    <name type="common">Blood fluke</name>
    <dbReference type="NCBI Taxonomy" id="6183"/>
    <lineage>
        <taxon>Eukaryota</taxon>
        <taxon>Metazoa</taxon>
        <taxon>Spiralia</taxon>
        <taxon>Lophotrochozoa</taxon>
        <taxon>Platyhelminthes</taxon>
        <taxon>Trematoda</taxon>
        <taxon>Digenea</taxon>
        <taxon>Strigeidida</taxon>
        <taxon>Schistosomatoidea</taxon>
        <taxon>Schistosomatidae</taxon>
        <taxon>Schistosoma</taxon>
    </lineage>
</organism>
<evidence type="ECO:0000256" key="14">
    <source>
        <dbReference type="ARBA" id="ARBA00023273"/>
    </source>
</evidence>
<evidence type="ECO:0000256" key="6">
    <source>
        <dbReference type="ARBA" id="ARBA00022473"/>
    </source>
</evidence>
<evidence type="ECO:0000256" key="4">
    <source>
        <dbReference type="ARBA" id="ARBA00006831"/>
    </source>
</evidence>
<keyword evidence="10" id="KW-0243">Dynein</keyword>
<dbReference type="InParanoid" id="A0A5K4EV57"/>
<reference evidence="15" key="1">
    <citation type="submission" date="2019-11" db="UniProtKB">
        <authorList>
            <consortium name="WormBaseParasite"/>
        </authorList>
    </citation>
    <scope>IDENTIFICATION</scope>
    <source>
        <strain evidence="15">Puerto Rican</strain>
    </source>
</reference>
<evidence type="ECO:0000256" key="7">
    <source>
        <dbReference type="ARBA" id="ARBA00022490"/>
    </source>
</evidence>
<dbReference type="AlphaFoldDB" id="A0A5K4EV57"/>
<sequence>MPEPLWEIAIQQNRTKSVQIGTENTLIFAGNKGSGKSTIINRFLEKDETPKSTLALDYTFGRKGAGNYHTRVVSHIWELGGGVKLSDLIGVVMTPNNILNLHLILVIDLSKPEELWDTVETLLKSASARVDQILNRLHQKNITRIQNIFSEKSRNRISSTHPDTELLNPFPLPLTFLGTKHDILMTRDAEQQNLICKTIRFLSHYYGASVYFSSTKEDGVLKRIRAVLNHIAFNGKDLSNVQMETGKPLAIPVGVDSFSNIGTPPNANLEIGRLTAKSPLEMWKNIFCSKFPQKSGLTFSLNNITNHLIDPSKDPQYSEPLIDSARKVKDEELESKRRQSERHMLNLLQQITSEGLIIV</sequence>
<keyword evidence="12" id="KW-0505">Motor protein</keyword>
<dbReference type="GO" id="GO:0005868">
    <property type="term" value="C:cytoplasmic dynein complex"/>
    <property type="evidence" value="ECO:0007669"/>
    <property type="project" value="InterPro"/>
</dbReference>
<dbReference type="PANTHER" id="PTHR13236:SF0">
    <property type="entry name" value="CYTOPLASMIC DYNEIN 2 LIGHT INTERMEDIATE CHAIN 1"/>
    <property type="match status" value="1"/>
</dbReference>
<evidence type="ECO:0000256" key="13">
    <source>
        <dbReference type="ARBA" id="ARBA00023212"/>
    </source>
</evidence>
<evidence type="ECO:0000256" key="8">
    <source>
        <dbReference type="ARBA" id="ARBA00022701"/>
    </source>
</evidence>
<dbReference type="Pfam" id="PF05783">
    <property type="entry name" value="DLIC"/>
    <property type="match status" value="1"/>
</dbReference>
<evidence type="ECO:0000256" key="2">
    <source>
        <dbReference type="ARBA" id="ARBA00004300"/>
    </source>
</evidence>
<dbReference type="GO" id="GO:0005930">
    <property type="term" value="C:axoneme"/>
    <property type="evidence" value="ECO:0007669"/>
    <property type="project" value="UniProtKB-SubCell"/>
</dbReference>
<evidence type="ECO:0000256" key="12">
    <source>
        <dbReference type="ARBA" id="ARBA00023175"/>
    </source>
</evidence>
<proteinExistence type="inferred from homology"/>
<evidence type="ECO:0000256" key="5">
    <source>
        <dbReference type="ARBA" id="ARBA00018863"/>
    </source>
</evidence>
<dbReference type="CDD" id="cd00882">
    <property type="entry name" value="Ras_like_GTPase"/>
    <property type="match status" value="1"/>
</dbReference>
<dbReference type="GO" id="GO:0035721">
    <property type="term" value="P:intraciliary retrograde transport"/>
    <property type="evidence" value="ECO:0007669"/>
    <property type="project" value="InterPro"/>
</dbReference>
<keyword evidence="7" id="KW-0963">Cytoplasm</keyword>
<keyword evidence="14" id="KW-0966">Cell projection</keyword>
<dbReference type="InterPro" id="IPR022780">
    <property type="entry name" value="Dynein_light_int_chain"/>
</dbReference>
<accession>A0A5K4EV57</accession>
<evidence type="ECO:0000313" key="15">
    <source>
        <dbReference type="WBParaSite" id="Smp_159340.2"/>
    </source>
</evidence>
<dbReference type="GO" id="GO:0035735">
    <property type="term" value="P:intraciliary transport involved in cilium assembly"/>
    <property type="evidence" value="ECO:0007669"/>
    <property type="project" value="InterPro"/>
</dbReference>
<keyword evidence="8" id="KW-0493">Microtubule</keyword>
<keyword evidence="13" id="KW-0206">Cytoskeleton</keyword>
<dbReference type="GO" id="GO:0005813">
    <property type="term" value="C:centrosome"/>
    <property type="evidence" value="ECO:0007669"/>
    <property type="project" value="UniProtKB-SubCell"/>
</dbReference>
<protein>
    <recommendedName>
        <fullName evidence="5">Cytoplasmic dynein 2 light intermediate chain 1</fullName>
    </recommendedName>
</protein>